<dbReference type="GO" id="GO:0046872">
    <property type="term" value="F:metal ion binding"/>
    <property type="evidence" value="ECO:0007669"/>
    <property type="project" value="UniProtKB-KW"/>
</dbReference>
<feature type="domain" description="Class II aldolase/adducin N-terminal" evidence="3">
    <location>
        <begin position="11"/>
        <end position="221"/>
    </location>
</feature>
<dbReference type="AlphaFoldDB" id="A0A0R2X775"/>
<keyword evidence="2" id="KW-0456">Lyase</keyword>
<name>A0A0R2X775_9BACT</name>
<reference evidence="4 5" key="1">
    <citation type="submission" date="2015-10" db="EMBL/GenBank/DDBJ databases">
        <title>Metagenome-Assembled Genomes uncover a global brackish microbiome.</title>
        <authorList>
            <person name="Hugerth L.W."/>
            <person name="Larsson J."/>
            <person name="Alneberg J."/>
            <person name="Lindh M.V."/>
            <person name="Legrand C."/>
            <person name="Pinhassi J."/>
            <person name="Andersson A.F."/>
        </authorList>
    </citation>
    <scope>NUCLEOTIDE SEQUENCE [LARGE SCALE GENOMIC DNA]</scope>
    <source>
        <strain evidence="4">BACL9 MAG-120820-bin42</strain>
    </source>
</reference>
<evidence type="ECO:0000259" key="3">
    <source>
        <dbReference type="SMART" id="SM01007"/>
    </source>
</evidence>
<dbReference type="Gene3D" id="3.40.225.10">
    <property type="entry name" value="Class II aldolase/adducin N-terminal domain"/>
    <property type="match status" value="1"/>
</dbReference>
<proteinExistence type="predicted"/>
<dbReference type="GO" id="GO:0019323">
    <property type="term" value="P:pentose catabolic process"/>
    <property type="evidence" value="ECO:0007669"/>
    <property type="project" value="TreeGrafter"/>
</dbReference>
<dbReference type="PANTHER" id="PTHR22789:SF0">
    <property type="entry name" value="3-OXO-TETRONATE 4-PHOSPHATE DECARBOXYLASE-RELATED"/>
    <property type="match status" value="1"/>
</dbReference>
<organism evidence="4 5">
    <name type="scientific">Verrucomicrobia subdivision 6 bacterium BACL9 MAG-120820-bin42</name>
    <dbReference type="NCBI Taxonomy" id="1655634"/>
    <lineage>
        <taxon>Bacteria</taxon>
        <taxon>Pseudomonadati</taxon>
        <taxon>Verrucomicrobiota</taxon>
        <taxon>Verrucomicrobiia</taxon>
        <taxon>Verrucomicrobiales</taxon>
        <taxon>Verrucomicrobia subdivision 6</taxon>
    </lineage>
</organism>
<dbReference type="InterPro" id="IPR036409">
    <property type="entry name" value="Aldolase_II/adducin_N_sf"/>
</dbReference>
<gene>
    <name evidence="4" type="ORF">ABS32_06185</name>
</gene>
<dbReference type="SUPFAM" id="SSF53639">
    <property type="entry name" value="AraD/HMP-PK domain-like"/>
    <property type="match status" value="1"/>
</dbReference>
<evidence type="ECO:0000313" key="5">
    <source>
        <dbReference type="Proteomes" id="UP000051557"/>
    </source>
</evidence>
<dbReference type="SMART" id="SM01007">
    <property type="entry name" value="Aldolase_II"/>
    <property type="match status" value="1"/>
</dbReference>
<protein>
    <submittedName>
        <fullName evidence="4">Aldolase</fullName>
    </submittedName>
</protein>
<dbReference type="GO" id="GO:0016832">
    <property type="term" value="F:aldehyde-lyase activity"/>
    <property type="evidence" value="ECO:0007669"/>
    <property type="project" value="TreeGrafter"/>
</dbReference>
<dbReference type="Proteomes" id="UP000051557">
    <property type="component" value="Unassembled WGS sequence"/>
</dbReference>
<sequence length="256" mass="27873">MKAADRNKRLKQLVELSRRIGNAVEGFAILGEGNTSTRSGEDTFWVKASGTSLSTADKDSFTECRRPVLDSLWQSSVRSDSQVDEKLLESRVKPKDRKPSTEALFHSYLLSLPGIEWVAHTHPIAVNGILCSPRAADYAQQRSFPDDIVCCGDRSVLVPYTDPGVPLAKAIRQGVEEFQQGHGVLPRVILLQNHGLIAIGGTAGAVEATTRMAEKSAKIFLGAASLGGPVFLPPDQVRRISGRPDELYRQKALKLA</sequence>
<dbReference type="InterPro" id="IPR050197">
    <property type="entry name" value="Aldolase_class_II_sugar_metab"/>
</dbReference>
<evidence type="ECO:0000256" key="1">
    <source>
        <dbReference type="ARBA" id="ARBA00022723"/>
    </source>
</evidence>
<evidence type="ECO:0000256" key="2">
    <source>
        <dbReference type="ARBA" id="ARBA00023239"/>
    </source>
</evidence>
<keyword evidence="1" id="KW-0479">Metal-binding</keyword>
<dbReference type="Pfam" id="PF00596">
    <property type="entry name" value="Aldolase_II"/>
    <property type="match status" value="1"/>
</dbReference>
<accession>A0A0R2X775</accession>
<evidence type="ECO:0000313" key="4">
    <source>
        <dbReference type="EMBL" id="KRP31743.1"/>
    </source>
</evidence>
<dbReference type="GO" id="GO:0005829">
    <property type="term" value="C:cytosol"/>
    <property type="evidence" value="ECO:0007669"/>
    <property type="project" value="TreeGrafter"/>
</dbReference>
<dbReference type="InterPro" id="IPR001303">
    <property type="entry name" value="Aldolase_II/adducin_N"/>
</dbReference>
<comment type="caution">
    <text evidence="4">The sequence shown here is derived from an EMBL/GenBank/DDBJ whole genome shotgun (WGS) entry which is preliminary data.</text>
</comment>
<dbReference type="EMBL" id="LIDM01000257">
    <property type="protein sequence ID" value="KRP31743.1"/>
    <property type="molecule type" value="Genomic_DNA"/>
</dbReference>
<dbReference type="PANTHER" id="PTHR22789">
    <property type="entry name" value="FUCULOSE PHOSPHATE ALDOLASE"/>
    <property type="match status" value="1"/>
</dbReference>